<dbReference type="Proteomes" id="UP000635477">
    <property type="component" value="Unassembled WGS sequence"/>
</dbReference>
<evidence type="ECO:0000313" key="2">
    <source>
        <dbReference type="Proteomes" id="UP000635477"/>
    </source>
</evidence>
<accession>A0A8H4UAJ9</accession>
<evidence type="ECO:0000313" key="1">
    <source>
        <dbReference type="EMBL" id="KAF4972870.1"/>
    </source>
</evidence>
<dbReference type="OrthoDB" id="4982047at2759"/>
<dbReference type="AlphaFoldDB" id="A0A8H4UAJ9"/>
<reference evidence="1" key="1">
    <citation type="journal article" date="2020" name="BMC Genomics">
        <title>Correction to: Identification and distribution of gene clusters required for synthesis of sphingolipid metabolism inhibitors in diverse species of the filamentous fungus Fusarium.</title>
        <authorList>
            <person name="Kim H.S."/>
            <person name="Lohmar J.M."/>
            <person name="Busman M."/>
            <person name="Brown D.W."/>
            <person name="Naumann T.A."/>
            <person name="Divon H.H."/>
            <person name="Lysoe E."/>
            <person name="Uhlig S."/>
            <person name="Proctor R.H."/>
        </authorList>
    </citation>
    <scope>NUCLEOTIDE SEQUENCE</scope>
    <source>
        <strain evidence="1">NRRL 22465</strain>
    </source>
</reference>
<evidence type="ECO:0008006" key="3">
    <source>
        <dbReference type="Google" id="ProtNLM"/>
    </source>
</evidence>
<organism evidence="1 2">
    <name type="scientific">Fusarium zealandicum</name>
    <dbReference type="NCBI Taxonomy" id="1053134"/>
    <lineage>
        <taxon>Eukaryota</taxon>
        <taxon>Fungi</taxon>
        <taxon>Dikarya</taxon>
        <taxon>Ascomycota</taxon>
        <taxon>Pezizomycotina</taxon>
        <taxon>Sordariomycetes</taxon>
        <taxon>Hypocreomycetidae</taxon>
        <taxon>Hypocreales</taxon>
        <taxon>Nectriaceae</taxon>
        <taxon>Fusarium</taxon>
        <taxon>Fusarium staphyleae species complex</taxon>
    </lineage>
</organism>
<protein>
    <recommendedName>
        <fullName evidence="3">F-box domain-containing protein</fullName>
    </recommendedName>
</protein>
<reference evidence="1" key="2">
    <citation type="submission" date="2020-05" db="EMBL/GenBank/DDBJ databases">
        <authorList>
            <person name="Kim H.-S."/>
            <person name="Proctor R.H."/>
            <person name="Brown D.W."/>
        </authorList>
    </citation>
    <scope>NUCLEOTIDE SEQUENCE</scope>
    <source>
        <strain evidence="1">NRRL 22465</strain>
    </source>
</reference>
<sequence>MALHFKDLVLRSVRFQEPRATCKQAASDEEQLPNDTRGQTSLLSLPNEVLSQIVQDPCLSREDLRCMAVVSGRLLDIVRGDFYRRDNFRTFRQAIETADLAMMKRCAEYDATPNTVSWTVKPGILVWDSKRCPLDGGLMRRHHLPDCNYTPCEYIFFNLRRNRMSPAKCFEMLRVIHGTGANLCEHSCWRCRGSGIESRHRMPRVLLDLLKVKKSRGYRDDLCEIVRWLHSLGVELPVKEAFDHTPLPLRLYVNLEDMLRTYYPPLVLEILLKELDSEGVHLGSSHHDVGFENGADLCQEETLETRLKQVLINLTNDFTNPWGCEIGYVGEMGYIFEGEIGDIFETKIGLLVKYQGVTDLEKQMLETILEAVRKLESEVGVLKHFKSRGPRNEPWEHERRESVGYCRNVLNRCLDQFPYIPRDELHSVSSFGGEHRTHVFHTEPIADPDPWKHWYETDPEYQ</sequence>
<comment type="caution">
    <text evidence="1">The sequence shown here is derived from an EMBL/GenBank/DDBJ whole genome shotgun (WGS) entry which is preliminary data.</text>
</comment>
<name>A0A8H4UAJ9_9HYPO</name>
<dbReference type="EMBL" id="JABEYC010000890">
    <property type="protein sequence ID" value="KAF4972870.1"/>
    <property type="molecule type" value="Genomic_DNA"/>
</dbReference>
<proteinExistence type="predicted"/>
<gene>
    <name evidence="1" type="ORF">FZEAL_9502</name>
</gene>
<keyword evidence="2" id="KW-1185">Reference proteome</keyword>